<gene>
    <name evidence="5" type="primary">lysA</name>
    <name evidence="11" type="ORF">SAMN05216552_1020105</name>
</gene>
<dbReference type="InterPro" id="IPR009006">
    <property type="entry name" value="Ala_racemase/Decarboxylase_C"/>
</dbReference>
<dbReference type="PANTHER" id="PTHR43727">
    <property type="entry name" value="DIAMINOPIMELATE DECARBOXYLASE"/>
    <property type="match status" value="1"/>
</dbReference>
<dbReference type="HAMAP" id="MF_02120">
    <property type="entry name" value="LysA"/>
    <property type="match status" value="1"/>
</dbReference>
<organism evidence="11 12">
    <name type="scientific">Pseudoduganella namucuonensis</name>
    <dbReference type="NCBI Taxonomy" id="1035707"/>
    <lineage>
        <taxon>Bacteria</taxon>
        <taxon>Pseudomonadati</taxon>
        <taxon>Pseudomonadota</taxon>
        <taxon>Betaproteobacteria</taxon>
        <taxon>Burkholderiales</taxon>
        <taxon>Oxalobacteraceae</taxon>
        <taxon>Telluria group</taxon>
        <taxon>Pseudoduganella</taxon>
    </lineage>
</organism>
<dbReference type="UniPathway" id="UPA00034">
    <property type="reaction ID" value="UER00027"/>
</dbReference>
<dbReference type="Proteomes" id="UP000199391">
    <property type="component" value="Unassembled WGS sequence"/>
</dbReference>
<keyword evidence="5 8" id="KW-0457">Lysine biosynthesis</keyword>
<dbReference type="FunFam" id="3.20.20.10:FF:000003">
    <property type="entry name" value="Diaminopimelate decarboxylase"/>
    <property type="match status" value="1"/>
</dbReference>
<comment type="pathway">
    <text evidence="5 8">Amino-acid biosynthesis; L-lysine biosynthesis via DAP pathway; L-lysine from DL-2,6-diaminopimelate: step 1/1.</text>
</comment>
<keyword evidence="3 5" id="KW-0663">Pyridoxal phosphate</keyword>
<dbReference type="EC" id="4.1.1.20" evidence="5 6"/>
<dbReference type="InterPro" id="IPR022657">
    <property type="entry name" value="De-COase2_CS"/>
</dbReference>
<evidence type="ECO:0000313" key="11">
    <source>
        <dbReference type="EMBL" id="SFV01936.1"/>
    </source>
</evidence>
<feature type="binding site" evidence="5">
    <location>
        <position position="386"/>
    </location>
    <ligand>
        <name>substrate</name>
    </ligand>
</feature>
<feature type="binding site" evidence="5">
    <location>
        <position position="320"/>
    </location>
    <ligand>
        <name>substrate</name>
    </ligand>
</feature>
<keyword evidence="2 5" id="KW-0210">Decarboxylase</keyword>
<evidence type="ECO:0000256" key="8">
    <source>
        <dbReference type="RuleBase" id="RU003738"/>
    </source>
</evidence>
<keyword evidence="4 5" id="KW-0456">Lyase</keyword>
<name>A0A1I7KX95_9BURK</name>
<feature type="binding site" evidence="5">
    <location>
        <position position="386"/>
    </location>
    <ligand>
        <name>pyridoxal 5'-phosphate</name>
        <dbReference type="ChEBI" id="CHEBI:597326"/>
    </ligand>
</feature>
<comment type="similarity">
    <text evidence="5">Belongs to the Orn/Lys/Arg decarboxylase class-II family. LysA subfamily.</text>
</comment>
<evidence type="ECO:0000256" key="6">
    <source>
        <dbReference type="NCBIfam" id="TIGR01048"/>
    </source>
</evidence>
<dbReference type="OrthoDB" id="9802241at2"/>
<feature type="binding site" evidence="5">
    <location>
        <position position="358"/>
    </location>
    <ligand>
        <name>substrate</name>
    </ligand>
</feature>
<dbReference type="PRINTS" id="PR01181">
    <property type="entry name" value="DAPDCRBXLASE"/>
</dbReference>
<comment type="function">
    <text evidence="5">Specifically catalyzes the decarboxylation of meso-diaminopimelate (meso-DAP) to L-lysine.</text>
</comment>
<dbReference type="PROSITE" id="PS00879">
    <property type="entry name" value="ODR_DC_2_2"/>
    <property type="match status" value="1"/>
</dbReference>
<evidence type="ECO:0000256" key="1">
    <source>
        <dbReference type="ARBA" id="ARBA00001933"/>
    </source>
</evidence>
<feature type="modified residue" description="N6-(pyridoxal phosphate)lysine" evidence="5 7">
    <location>
        <position position="60"/>
    </location>
</feature>
<keyword evidence="12" id="KW-1185">Reference proteome</keyword>
<evidence type="ECO:0000259" key="10">
    <source>
        <dbReference type="Pfam" id="PF02784"/>
    </source>
</evidence>
<feature type="binding site" evidence="5">
    <location>
        <position position="316"/>
    </location>
    <ligand>
        <name>substrate</name>
    </ligand>
</feature>
<dbReference type="EMBL" id="FPBO01000020">
    <property type="protein sequence ID" value="SFV01936.1"/>
    <property type="molecule type" value="Genomic_DNA"/>
</dbReference>
<evidence type="ECO:0000256" key="5">
    <source>
        <dbReference type="HAMAP-Rule" id="MF_02120"/>
    </source>
</evidence>
<feature type="domain" description="Orn/DAP/Arg decarboxylase 2 C-terminal" evidence="9">
    <location>
        <begin position="30"/>
        <end position="384"/>
    </location>
</feature>
<dbReference type="GO" id="GO:0008836">
    <property type="term" value="F:diaminopimelate decarboxylase activity"/>
    <property type="evidence" value="ECO:0007669"/>
    <property type="project" value="UniProtKB-UniRule"/>
</dbReference>
<dbReference type="Gene3D" id="2.40.37.10">
    <property type="entry name" value="Lyase, Ornithine Decarboxylase, Chain A, domain 1"/>
    <property type="match status" value="1"/>
</dbReference>
<feature type="binding site" evidence="5">
    <location>
        <begin position="277"/>
        <end position="280"/>
    </location>
    <ligand>
        <name>pyridoxal 5'-phosphate</name>
        <dbReference type="ChEBI" id="CHEBI:597326"/>
    </ligand>
</feature>
<dbReference type="AlphaFoldDB" id="A0A1I7KX95"/>
<feature type="binding site" evidence="5">
    <location>
        <position position="239"/>
    </location>
    <ligand>
        <name>pyridoxal 5'-phosphate</name>
        <dbReference type="ChEBI" id="CHEBI:597326"/>
    </ligand>
</feature>
<dbReference type="SUPFAM" id="SSF50621">
    <property type="entry name" value="Alanine racemase C-terminal domain-like"/>
    <property type="match status" value="1"/>
</dbReference>
<dbReference type="InterPro" id="IPR029066">
    <property type="entry name" value="PLP-binding_barrel"/>
</dbReference>
<evidence type="ECO:0000256" key="2">
    <source>
        <dbReference type="ARBA" id="ARBA00022793"/>
    </source>
</evidence>
<evidence type="ECO:0000313" key="12">
    <source>
        <dbReference type="Proteomes" id="UP000199391"/>
    </source>
</evidence>
<dbReference type="SUPFAM" id="SSF51419">
    <property type="entry name" value="PLP-binding barrel"/>
    <property type="match status" value="1"/>
</dbReference>
<evidence type="ECO:0000259" key="9">
    <source>
        <dbReference type="Pfam" id="PF00278"/>
    </source>
</evidence>
<dbReference type="Gene3D" id="3.20.20.10">
    <property type="entry name" value="Alanine racemase"/>
    <property type="match status" value="1"/>
</dbReference>
<feature type="domain" description="Orn/DAP/Arg decarboxylase 2 N-terminal" evidence="10">
    <location>
        <begin position="36"/>
        <end position="284"/>
    </location>
</feature>
<protein>
    <recommendedName>
        <fullName evidence="5 6">Diaminopimelate decarboxylase</fullName>
        <shortName evidence="5">DAP decarboxylase</shortName>
        <shortName evidence="5">DAPDC</shortName>
        <ecNumber evidence="5 6">4.1.1.20</ecNumber>
    </recommendedName>
</protein>
<dbReference type="GO" id="GO:0030170">
    <property type="term" value="F:pyridoxal phosphate binding"/>
    <property type="evidence" value="ECO:0007669"/>
    <property type="project" value="UniProtKB-UniRule"/>
</dbReference>
<evidence type="ECO:0000256" key="3">
    <source>
        <dbReference type="ARBA" id="ARBA00022898"/>
    </source>
</evidence>
<dbReference type="InterPro" id="IPR000183">
    <property type="entry name" value="Orn/DAP/Arg_de-COase"/>
</dbReference>
<dbReference type="Pfam" id="PF02784">
    <property type="entry name" value="Orn_Arg_deC_N"/>
    <property type="match status" value="1"/>
</dbReference>
<dbReference type="CDD" id="cd06828">
    <property type="entry name" value="PLPDE_III_DapDC"/>
    <property type="match status" value="1"/>
</dbReference>
<dbReference type="STRING" id="1035707.SAMN05216552_1020105"/>
<comment type="cofactor">
    <cofactor evidence="1 5 7 8">
        <name>pyridoxal 5'-phosphate</name>
        <dbReference type="ChEBI" id="CHEBI:597326"/>
    </cofactor>
</comment>
<dbReference type="PANTHER" id="PTHR43727:SF2">
    <property type="entry name" value="GROUP IV DECARBOXYLASE"/>
    <property type="match status" value="1"/>
</dbReference>
<feature type="binding site" evidence="5">
    <location>
        <position position="280"/>
    </location>
    <ligand>
        <name>substrate</name>
    </ligand>
</feature>
<feature type="active site" description="Proton donor" evidence="7">
    <location>
        <position position="357"/>
    </location>
</feature>
<dbReference type="RefSeq" id="WP_093557403.1">
    <property type="nucleotide sequence ID" value="NZ_FPBO01000020.1"/>
</dbReference>
<comment type="catalytic activity">
    <reaction evidence="5 8">
        <text>meso-2,6-diaminopimelate + H(+) = L-lysine + CO2</text>
        <dbReference type="Rhea" id="RHEA:15101"/>
        <dbReference type="ChEBI" id="CHEBI:15378"/>
        <dbReference type="ChEBI" id="CHEBI:16526"/>
        <dbReference type="ChEBI" id="CHEBI:32551"/>
        <dbReference type="ChEBI" id="CHEBI:57791"/>
        <dbReference type="EC" id="4.1.1.20"/>
    </reaction>
</comment>
<dbReference type="InterPro" id="IPR022644">
    <property type="entry name" value="De-COase2_N"/>
</dbReference>
<dbReference type="Pfam" id="PF00278">
    <property type="entry name" value="Orn_DAP_Arg_deC"/>
    <property type="match status" value="1"/>
</dbReference>
<keyword evidence="5" id="KW-0028">Amino-acid biosynthesis</keyword>
<proteinExistence type="inferred from homology"/>
<evidence type="ECO:0000256" key="4">
    <source>
        <dbReference type="ARBA" id="ARBA00023239"/>
    </source>
</evidence>
<sequence length="431" mass="46190">MDHFSYIDGRLHAEGVDAHGIVERYGSPVYVYSARTLREHVATLRQAFAPAAPMICFSVKSCANLSVLRLLADAGCGMDVVSGGELYRALAAGVAADRIVFAGVGKSMDEIRYAVEQGVHMFNAESEAEMARLDEAALAAGKRVRVAVRVNPDVADAGTPAKTSTGGRQTKFGVPLSRAAALFVPGRHRGLDVCGVHVHLGSPIHDTRTYLAAIGRIEELVAEVERGGGRVDTVNLGGGFPAHYGRSEGGAELVDMGRAICERLEPLRARGKRFIIEPGRSISANAGVLLTTVEYVKQGWDRLVTVLNAGMNTLLRPSMYGAEHFMWPAQHGSHTGHWNALAGPNAFEPTDIVGPICETGDYFALGRPLPPMKSGDVLAVFSCGAYGMSMASQYNARARPAEVMVDGTEVREIRRRESYADLVAHEVDGMS</sequence>
<reference evidence="12" key="1">
    <citation type="submission" date="2016-10" db="EMBL/GenBank/DDBJ databases">
        <authorList>
            <person name="Varghese N."/>
            <person name="Submissions S."/>
        </authorList>
    </citation>
    <scope>NUCLEOTIDE SEQUENCE [LARGE SCALE GENOMIC DNA]</scope>
    <source>
        <strain evidence="12">CGMCC 1.11014</strain>
    </source>
</reference>
<dbReference type="NCBIfam" id="TIGR01048">
    <property type="entry name" value="lysA"/>
    <property type="match status" value="1"/>
</dbReference>
<dbReference type="InterPro" id="IPR002986">
    <property type="entry name" value="DAP_deCOOHase_LysA"/>
</dbReference>
<evidence type="ECO:0000256" key="7">
    <source>
        <dbReference type="PIRSR" id="PIRSR600183-50"/>
    </source>
</evidence>
<accession>A0A1I7KX95</accession>
<dbReference type="InterPro" id="IPR022643">
    <property type="entry name" value="De-COase2_C"/>
</dbReference>
<dbReference type="PRINTS" id="PR01179">
    <property type="entry name" value="ODADCRBXLASE"/>
</dbReference>
<dbReference type="GO" id="GO:0009089">
    <property type="term" value="P:lysine biosynthetic process via diaminopimelate"/>
    <property type="evidence" value="ECO:0007669"/>
    <property type="project" value="UniProtKB-UniRule"/>
</dbReference>
<comment type="subunit">
    <text evidence="5">Homodimer.</text>
</comment>